<evidence type="ECO:0000313" key="4">
    <source>
        <dbReference type="EMBL" id="RVT90512.1"/>
    </source>
</evidence>
<dbReference type="InterPro" id="IPR050984">
    <property type="entry name" value="Gfo/Idh/MocA_domain"/>
</dbReference>
<keyword evidence="2" id="KW-0560">Oxidoreductase</keyword>
<dbReference type="GO" id="GO:0016491">
    <property type="term" value="F:oxidoreductase activity"/>
    <property type="evidence" value="ECO:0007669"/>
    <property type="project" value="UniProtKB-KW"/>
</dbReference>
<dbReference type="InterPro" id="IPR000683">
    <property type="entry name" value="Gfo/Idh/MocA-like_OxRdtase_N"/>
</dbReference>
<dbReference type="Gene3D" id="3.30.360.10">
    <property type="entry name" value="Dihydrodipicolinate Reductase, domain 2"/>
    <property type="match status" value="1"/>
</dbReference>
<protein>
    <submittedName>
        <fullName evidence="4">Gfo/Idh/MocA family oxidoreductase</fullName>
    </submittedName>
</protein>
<gene>
    <name evidence="4" type="ORF">EOD43_19895</name>
</gene>
<dbReference type="Proteomes" id="UP000282971">
    <property type="component" value="Unassembled WGS sequence"/>
</dbReference>
<dbReference type="Pfam" id="PF01408">
    <property type="entry name" value="GFO_IDH_MocA"/>
    <property type="match status" value="1"/>
</dbReference>
<proteinExistence type="inferred from homology"/>
<evidence type="ECO:0000313" key="5">
    <source>
        <dbReference type="Proteomes" id="UP000282971"/>
    </source>
</evidence>
<dbReference type="PANTHER" id="PTHR22604:SF105">
    <property type="entry name" value="TRANS-1,2-DIHYDROBENZENE-1,2-DIOL DEHYDROGENASE"/>
    <property type="match status" value="1"/>
</dbReference>
<keyword evidence="5" id="KW-1185">Reference proteome</keyword>
<sequence length="329" mass="35200">MRPARLGIGIIGTGKMAHRMAGTISRSVPARLARVASTSPERADAFAKHFSCKSGSLSDLLRDPDVEAIYIANANRDHANALSDSFASQKPILCEKPVTPDLDTSLAMIQRARESRTLLVEAISTPFLPAAAAMLRSTRSRGSLTLEASFGYPVRAADRQMVMAPDAGIVLDRAIYPLTLARLACGPGVVGDVDLVRDNGVAIEARIEIRHDNGSRSVLEASFVRRLSNRLTVGNADGYLTIPAPLLSARRLAESTASPALGEQNPLVRRIYDAMARLSGRAYDFGADPGLPLLAHFTSLAAAGLTESPVLTYDVMTDVHQWMAAAQRA</sequence>
<name>A0A437LYP4_9SPHN</name>
<dbReference type="OrthoDB" id="9792935at2"/>
<dbReference type="SUPFAM" id="SSF55347">
    <property type="entry name" value="Glyceraldehyde-3-phosphate dehydrogenase-like, C-terminal domain"/>
    <property type="match status" value="1"/>
</dbReference>
<accession>A0A437LYP4</accession>
<dbReference type="EMBL" id="SACN01000003">
    <property type="protein sequence ID" value="RVT90512.1"/>
    <property type="molecule type" value="Genomic_DNA"/>
</dbReference>
<dbReference type="RefSeq" id="WP_127745771.1">
    <property type="nucleotide sequence ID" value="NZ_SACN01000003.1"/>
</dbReference>
<comment type="similarity">
    <text evidence="1">Belongs to the Gfo/Idh/MocA family.</text>
</comment>
<evidence type="ECO:0000259" key="3">
    <source>
        <dbReference type="Pfam" id="PF01408"/>
    </source>
</evidence>
<dbReference type="Gene3D" id="3.40.50.720">
    <property type="entry name" value="NAD(P)-binding Rossmann-like Domain"/>
    <property type="match status" value="1"/>
</dbReference>
<reference evidence="4 5" key="1">
    <citation type="submission" date="2019-01" db="EMBL/GenBank/DDBJ databases">
        <authorList>
            <person name="Chen W.-M."/>
        </authorList>
    </citation>
    <scope>NUCLEOTIDE SEQUENCE [LARGE SCALE GENOMIC DNA]</scope>
    <source>
        <strain evidence="4 5">CCP-7</strain>
    </source>
</reference>
<feature type="domain" description="Gfo/Idh/MocA-like oxidoreductase N-terminal" evidence="3">
    <location>
        <begin position="7"/>
        <end position="118"/>
    </location>
</feature>
<dbReference type="AlphaFoldDB" id="A0A437LYP4"/>
<dbReference type="PANTHER" id="PTHR22604">
    <property type="entry name" value="OXIDOREDUCTASES"/>
    <property type="match status" value="1"/>
</dbReference>
<evidence type="ECO:0000256" key="1">
    <source>
        <dbReference type="ARBA" id="ARBA00010928"/>
    </source>
</evidence>
<dbReference type="InterPro" id="IPR036291">
    <property type="entry name" value="NAD(P)-bd_dom_sf"/>
</dbReference>
<organism evidence="4 5">
    <name type="scientific">Sphingomonas crocodyli</name>
    <dbReference type="NCBI Taxonomy" id="1979270"/>
    <lineage>
        <taxon>Bacteria</taxon>
        <taxon>Pseudomonadati</taxon>
        <taxon>Pseudomonadota</taxon>
        <taxon>Alphaproteobacteria</taxon>
        <taxon>Sphingomonadales</taxon>
        <taxon>Sphingomonadaceae</taxon>
        <taxon>Sphingomonas</taxon>
    </lineage>
</organism>
<comment type="caution">
    <text evidence="4">The sequence shown here is derived from an EMBL/GenBank/DDBJ whole genome shotgun (WGS) entry which is preliminary data.</text>
</comment>
<dbReference type="SUPFAM" id="SSF51735">
    <property type="entry name" value="NAD(P)-binding Rossmann-fold domains"/>
    <property type="match status" value="1"/>
</dbReference>
<evidence type="ECO:0000256" key="2">
    <source>
        <dbReference type="ARBA" id="ARBA00023002"/>
    </source>
</evidence>
<dbReference type="GO" id="GO:0000166">
    <property type="term" value="F:nucleotide binding"/>
    <property type="evidence" value="ECO:0007669"/>
    <property type="project" value="InterPro"/>
</dbReference>